<organism evidence="1 2">
    <name type="scientific">Lasiodiplodia mahajangana</name>
    <dbReference type="NCBI Taxonomy" id="1108764"/>
    <lineage>
        <taxon>Eukaryota</taxon>
        <taxon>Fungi</taxon>
        <taxon>Dikarya</taxon>
        <taxon>Ascomycota</taxon>
        <taxon>Pezizomycotina</taxon>
        <taxon>Dothideomycetes</taxon>
        <taxon>Dothideomycetes incertae sedis</taxon>
        <taxon>Botryosphaeriales</taxon>
        <taxon>Botryosphaeriaceae</taxon>
        <taxon>Lasiodiplodia</taxon>
    </lineage>
</organism>
<sequence>MSDILPPKLAAAFERLYSVKADWNERRIAFAEIEDIGVDSLGSLSSSLEEYWTTIVLPDGWHSKTKVIRPKPSSHGSQHPRPLIVMYHGGGFSIGSPQSITRPGREFAERFGAVVVCPSYKLTHEGRWPAPMTTAWDVLAYLSENPAEFGATLDGINGGFYIVGFSAGAGLSAVCAGLHVFGGNQLGGRKQLAKPLTGVFLNTPLFLTKEIVPTEFAQLWTSREDNRHTEGLNTEGVEAIWDNLQPDVSSPWFSPINTISQAQNRKELAAECPPFYIQTARLDPLRDDGIVLARMLSDLGCTVKEDCFKDDGHIGWTAVPVSPKTPGVAQATMDGMKWLFDQRHLQHES</sequence>
<dbReference type="Proteomes" id="UP001153332">
    <property type="component" value="Unassembled WGS sequence"/>
</dbReference>
<proteinExistence type="predicted"/>
<evidence type="ECO:0000313" key="2">
    <source>
        <dbReference type="Proteomes" id="UP001153332"/>
    </source>
</evidence>
<dbReference type="EMBL" id="JAPUUL010000006">
    <property type="protein sequence ID" value="KAJ8133533.1"/>
    <property type="molecule type" value="Genomic_DNA"/>
</dbReference>
<evidence type="ECO:0000313" key="1">
    <source>
        <dbReference type="EMBL" id="KAJ8133533.1"/>
    </source>
</evidence>
<name>A0ACC2K181_9PEZI</name>
<comment type="caution">
    <text evidence="1">The sequence shown here is derived from an EMBL/GenBank/DDBJ whole genome shotgun (WGS) entry which is preliminary data.</text>
</comment>
<keyword evidence="2" id="KW-1185">Reference proteome</keyword>
<gene>
    <name evidence="1" type="ORF">O1611_g89</name>
</gene>
<reference evidence="1" key="1">
    <citation type="submission" date="2022-12" db="EMBL/GenBank/DDBJ databases">
        <title>Genome Sequence of Lasiodiplodia mahajangana.</title>
        <authorList>
            <person name="Buettner E."/>
        </authorList>
    </citation>
    <scope>NUCLEOTIDE SEQUENCE</scope>
    <source>
        <strain evidence="1">VT137</strain>
    </source>
</reference>
<accession>A0ACC2K181</accession>
<protein>
    <submittedName>
        <fullName evidence="1">Uncharacterized protein</fullName>
    </submittedName>
</protein>